<feature type="region of interest" description="Disordered" evidence="7">
    <location>
        <begin position="289"/>
        <end position="868"/>
    </location>
</feature>
<keyword evidence="4" id="KW-0597">Phosphoprotein</keyword>
<dbReference type="RefSeq" id="WP_237377925.1">
    <property type="nucleotide sequence ID" value="NZ_CP071793.1"/>
</dbReference>
<dbReference type="Gene3D" id="3.40.50.720">
    <property type="entry name" value="NAD(P)-binding Rossmann-like Domain"/>
    <property type="match status" value="2"/>
</dbReference>
<dbReference type="InterPro" id="IPR036291">
    <property type="entry name" value="NAD(P)-bd_dom_sf"/>
</dbReference>
<dbReference type="InterPro" id="IPR023213">
    <property type="entry name" value="CAT-like_dom_sf"/>
</dbReference>
<dbReference type="InterPro" id="IPR014031">
    <property type="entry name" value="Ketoacyl_synth_C"/>
</dbReference>
<dbReference type="SUPFAM" id="SSF51735">
    <property type="entry name" value="NAD(P)-binding Rossmann-fold domains"/>
    <property type="match status" value="3"/>
</dbReference>
<dbReference type="InterPro" id="IPR054514">
    <property type="entry name" value="RhiE-like_linker"/>
</dbReference>
<name>A0A8A4THM8_SULCO</name>
<evidence type="ECO:0000256" key="2">
    <source>
        <dbReference type="ARBA" id="ARBA00022450"/>
    </source>
</evidence>
<feature type="domain" description="Ketosynthase family 3 (KS3)" evidence="9">
    <location>
        <begin position="3046"/>
        <end position="3461"/>
    </location>
</feature>
<feature type="compositionally biased region" description="Basic and acidic residues" evidence="7">
    <location>
        <begin position="301"/>
        <end position="313"/>
    </location>
</feature>
<dbReference type="Pfam" id="PF22336">
    <property type="entry name" value="RhiE-like_linker"/>
    <property type="match status" value="2"/>
</dbReference>
<organism evidence="10 11">
    <name type="scientific">Sulfidibacter corallicola</name>
    <dbReference type="NCBI Taxonomy" id="2818388"/>
    <lineage>
        <taxon>Bacteria</taxon>
        <taxon>Pseudomonadati</taxon>
        <taxon>Acidobacteriota</taxon>
        <taxon>Holophagae</taxon>
        <taxon>Acanthopleuribacterales</taxon>
        <taxon>Acanthopleuribacteraceae</taxon>
        <taxon>Sulfidibacter</taxon>
    </lineage>
</organism>
<dbReference type="Pfam" id="PF08242">
    <property type="entry name" value="Methyltransf_12"/>
    <property type="match status" value="1"/>
</dbReference>
<feature type="compositionally biased region" description="Basic and acidic residues" evidence="7">
    <location>
        <begin position="3681"/>
        <end position="3690"/>
    </location>
</feature>
<dbReference type="Gene3D" id="3.40.47.10">
    <property type="match status" value="2"/>
</dbReference>
<keyword evidence="2" id="KW-0596">Phosphopantetheine</keyword>
<keyword evidence="8" id="KW-1133">Transmembrane helix</keyword>
<feature type="compositionally biased region" description="Basic and acidic residues" evidence="7">
    <location>
        <begin position="419"/>
        <end position="430"/>
    </location>
</feature>
<feature type="compositionally biased region" description="Low complexity" evidence="7">
    <location>
        <begin position="431"/>
        <end position="449"/>
    </location>
</feature>
<feature type="region of interest" description="Disordered" evidence="7">
    <location>
        <begin position="3671"/>
        <end position="3690"/>
    </location>
</feature>
<dbReference type="InterPro" id="IPR029063">
    <property type="entry name" value="SAM-dependent_MTases_sf"/>
</dbReference>
<dbReference type="Gene3D" id="3.30.559.10">
    <property type="entry name" value="Chloramphenicol acetyltransferase-like domain"/>
    <property type="match status" value="1"/>
</dbReference>
<dbReference type="InterPro" id="IPR049490">
    <property type="entry name" value="C883_1060-like_KR_N"/>
</dbReference>
<protein>
    <submittedName>
        <fullName evidence="10">SDR family NAD(P)-dependent oxidoreductase</fullName>
    </submittedName>
</protein>
<dbReference type="KEGG" id="scor:J3U87_22010"/>
<dbReference type="Gene3D" id="1.10.1240.100">
    <property type="match status" value="2"/>
</dbReference>
<dbReference type="InterPro" id="IPR013217">
    <property type="entry name" value="Methyltransf_12"/>
</dbReference>
<dbReference type="InterPro" id="IPR057326">
    <property type="entry name" value="KR_dom"/>
</dbReference>
<dbReference type="SUPFAM" id="SSF53335">
    <property type="entry name" value="S-adenosyl-L-methionine-dependent methyltransferases"/>
    <property type="match status" value="1"/>
</dbReference>
<gene>
    <name evidence="10" type="ORF">J3U87_22010</name>
</gene>
<keyword evidence="6" id="KW-0808">Transferase</keyword>
<dbReference type="EMBL" id="CP071793">
    <property type="protein sequence ID" value="QTD48268.1"/>
    <property type="molecule type" value="Genomic_DNA"/>
</dbReference>
<dbReference type="InterPro" id="IPR016039">
    <property type="entry name" value="Thiolase-like"/>
</dbReference>
<feature type="transmembrane region" description="Helical" evidence="8">
    <location>
        <begin position="2696"/>
        <end position="2717"/>
    </location>
</feature>
<dbReference type="Gene3D" id="3.40.50.150">
    <property type="entry name" value="Vaccinia Virus protein VP39"/>
    <property type="match status" value="1"/>
</dbReference>
<dbReference type="InterPro" id="IPR020841">
    <property type="entry name" value="PKS_Beta-ketoAc_synthase_dom"/>
</dbReference>
<dbReference type="CDD" id="cd00833">
    <property type="entry name" value="PKS"/>
    <property type="match status" value="2"/>
</dbReference>
<comment type="pathway">
    <text evidence="1">Antibiotic biosynthesis.</text>
</comment>
<evidence type="ECO:0000313" key="10">
    <source>
        <dbReference type="EMBL" id="QTD48268.1"/>
    </source>
</evidence>
<comment type="similarity">
    <text evidence="6">Belongs to the thiolase-like superfamily. Beta-ketoacyl-ACP synthases family.</text>
</comment>
<keyword evidence="8" id="KW-0472">Membrane</keyword>
<feature type="transmembrane region" description="Helical" evidence="8">
    <location>
        <begin position="2822"/>
        <end position="2844"/>
    </location>
</feature>
<feature type="compositionally biased region" description="Basic and acidic residues" evidence="7">
    <location>
        <begin position="622"/>
        <end position="648"/>
    </location>
</feature>
<dbReference type="InterPro" id="IPR013968">
    <property type="entry name" value="PKS_KR"/>
</dbReference>
<keyword evidence="3" id="KW-0963">Cytoplasm</keyword>
<feature type="region of interest" description="Disordered" evidence="7">
    <location>
        <begin position="214"/>
        <end position="257"/>
    </location>
</feature>
<dbReference type="Proteomes" id="UP000663929">
    <property type="component" value="Chromosome"/>
</dbReference>
<evidence type="ECO:0000256" key="8">
    <source>
        <dbReference type="SAM" id="Phobius"/>
    </source>
</evidence>
<dbReference type="InterPro" id="IPR050091">
    <property type="entry name" value="PKS_NRPS_Biosynth_Enz"/>
</dbReference>
<dbReference type="Pfam" id="PF08659">
    <property type="entry name" value="KR"/>
    <property type="match status" value="2"/>
</dbReference>
<keyword evidence="5" id="KW-0677">Repeat</keyword>
<evidence type="ECO:0000256" key="4">
    <source>
        <dbReference type="ARBA" id="ARBA00022553"/>
    </source>
</evidence>
<reference evidence="10" key="1">
    <citation type="submission" date="2021-03" db="EMBL/GenBank/DDBJ databases">
        <title>Acanthopleuribacteraceae sp. M133.</title>
        <authorList>
            <person name="Wang G."/>
        </authorList>
    </citation>
    <scope>NUCLEOTIDE SEQUENCE</scope>
    <source>
        <strain evidence="10">M133</strain>
    </source>
</reference>
<evidence type="ECO:0000259" key="9">
    <source>
        <dbReference type="PROSITE" id="PS52004"/>
    </source>
</evidence>
<evidence type="ECO:0000256" key="3">
    <source>
        <dbReference type="ARBA" id="ARBA00022490"/>
    </source>
</evidence>
<evidence type="ECO:0000256" key="6">
    <source>
        <dbReference type="RuleBase" id="RU003694"/>
    </source>
</evidence>
<feature type="compositionally biased region" description="Acidic residues" evidence="7">
    <location>
        <begin position="408"/>
        <end position="418"/>
    </location>
</feature>
<feature type="compositionally biased region" description="Basic and acidic residues" evidence="7">
    <location>
        <begin position="830"/>
        <end position="839"/>
    </location>
</feature>
<dbReference type="PROSITE" id="PS52004">
    <property type="entry name" value="KS3_2"/>
    <property type="match status" value="2"/>
</dbReference>
<feature type="compositionally biased region" description="Basic and acidic residues" evidence="7">
    <location>
        <begin position="354"/>
        <end position="391"/>
    </location>
</feature>
<feature type="compositionally biased region" description="Basic and acidic residues" evidence="7">
    <location>
        <begin position="507"/>
        <end position="540"/>
    </location>
</feature>
<dbReference type="Pfam" id="PF00109">
    <property type="entry name" value="ketoacyl-synt"/>
    <property type="match status" value="2"/>
</dbReference>
<dbReference type="SUPFAM" id="SSF53901">
    <property type="entry name" value="Thiolase-like"/>
    <property type="match status" value="2"/>
</dbReference>
<dbReference type="SMART" id="SM00822">
    <property type="entry name" value="PKS_KR"/>
    <property type="match status" value="2"/>
</dbReference>
<dbReference type="SUPFAM" id="SSF52777">
    <property type="entry name" value="CoA-dependent acyltransferases"/>
    <property type="match status" value="1"/>
</dbReference>
<feature type="domain" description="Ketosynthase family 3 (KS3)" evidence="9">
    <location>
        <begin position="895"/>
        <end position="1320"/>
    </location>
</feature>
<feature type="region of interest" description="Disordered" evidence="7">
    <location>
        <begin position="21"/>
        <end position="43"/>
    </location>
</feature>
<proteinExistence type="inferred from homology"/>
<dbReference type="CDD" id="cd08953">
    <property type="entry name" value="KR_2_SDR_x"/>
    <property type="match status" value="1"/>
</dbReference>
<dbReference type="SMART" id="SM00825">
    <property type="entry name" value="PKS_KS"/>
    <property type="match status" value="2"/>
</dbReference>
<feature type="compositionally biased region" description="Basic and acidic residues" evidence="7">
    <location>
        <begin position="549"/>
        <end position="560"/>
    </location>
</feature>
<dbReference type="Pfam" id="PF02801">
    <property type="entry name" value="Ketoacyl-synt_C"/>
    <property type="match status" value="2"/>
</dbReference>
<evidence type="ECO:0000256" key="1">
    <source>
        <dbReference type="ARBA" id="ARBA00004792"/>
    </source>
</evidence>
<evidence type="ECO:0000256" key="5">
    <source>
        <dbReference type="ARBA" id="ARBA00022737"/>
    </source>
</evidence>
<keyword evidence="8" id="KW-0812">Transmembrane</keyword>
<feature type="compositionally biased region" description="Basic and acidic residues" evidence="7">
    <location>
        <begin position="697"/>
        <end position="708"/>
    </location>
</feature>
<dbReference type="GO" id="GO:0006633">
    <property type="term" value="P:fatty acid biosynthetic process"/>
    <property type="evidence" value="ECO:0007669"/>
    <property type="project" value="TreeGrafter"/>
</dbReference>
<accession>A0A8A4THM8</accession>
<evidence type="ECO:0000256" key="7">
    <source>
        <dbReference type="SAM" id="MobiDB-lite"/>
    </source>
</evidence>
<dbReference type="PANTHER" id="PTHR43775">
    <property type="entry name" value="FATTY ACID SYNTHASE"/>
    <property type="match status" value="1"/>
</dbReference>
<dbReference type="GO" id="GO:0004312">
    <property type="term" value="F:fatty acid synthase activity"/>
    <property type="evidence" value="ECO:0007669"/>
    <property type="project" value="TreeGrafter"/>
</dbReference>
<dbReference type="PANTHER" id="PTHR43775:SF37">
    <property type="entry name" value="SI:DKEY-61P9.11"/>
    <property type="match status" value="1"/>
</dbReference>
<dbReference type="InterPro" id="IPR014030">
    <property type="entry name" value="Ketoacyl_synth_N"/>
</dbReference>
<feature type="compositionally biased region" description="Basic and acidic residues" evidence="7">
    <location>
        <begin position="582"/>
        <end position="604"/>
    </location>
</feature>
<evidence type="ECO:0000313" key="11">
    <source>
        <dbReference type="Proteomes" id="UP000663929"/>
    </source>
</evidence>
<sequence length="3690" mass="407340">MRDSNRDGVIRNILNLVEERRKVAPNEEGGHRRQGDPEFTREHFDPLPEVSATFYVKTSEGARNGYADDTIYGELQIAFGNLNRLEHAFNLLIKARPLLRSRRYQGALDILKTTPSYTLAIHDLRHRPSPEEDLERMRHRMETQHFFSGNWPLFEASCTRLNQDMLRFHLALDSPEAAEEHMAPLLKQLLMLYRDPNVDLIRLEREWRVIPTRAHEGENDSRAPSVPAKAAEAPPKQVATAPEPAAQETSEENRDACPDERAWEAAMSNTNWAKEAELGHSGVFQLKPERSVTELENLDSGMKKDADRDRATDEQAATGDEEEQEDPATLTLKIPNWVTDRQDASAEEEGSPESEAKEEPAETPHHEEEGDEHDRPGADVLLRKSDRDKAQAHRQAQGSEPPVFLDQWTDEDHEDEEPRDTPADTSKPAEPEAPAAKEPPAEAAPAESSPGPPPKKSSTRVDPWEDTVRMPDWLLEAPADPPPKTVRVRPKSERAWKPPENPPPPVAEREAEGRRATREDADPSTARAERVSDGDSRTNEVETEAPGEQADRGWDTRTRPFAESGAADERPRTWDTPTRAFDSLKRAVQERRTEDSTDRSKEPETPPPDWDVPTRSLDGAEPVDRPWDTRTRSLDAPEPVDAEHRDWDTPTTAFDGPDRESTPRPWDTATRPVAEQPLDEAHKANDSAQPEEAPAGADRDAGVSKDSWDFPTRVVSEEKTSSTPKGQDGSEWFATPAPGARDAKADETEDGASEEGATPVAEELAGKHDQPEEPTGSEADGREERDEEESWSDTLKIPKWVLGTPQPDVVAPEEPGPTKSLPPVAEDEPERTTSEREAEPMPEAQARSFSPESPVAEAFPAPAQTETTDSAESAQELLQASAIYGAAPVNPDTVDIPIAVVGMAGRYPRSPDLEMFWENLKAGRDCLSPLSSERSAGAPGLPPGKLLFGGFLDEIDTFDNELFNIPASEAADMDPQERIFLETVWATLENAGYTPESLKQMAANPGGGDVGVFAGVMYHDYFLLSGQALLENRSGARPGDTWSLANRVSRLFDFTGPSMITNTAGSSSLQAVHLACESLQRGRCQAAIAGGVNLFVHPGTFMRQNSFFFSAVGPKTGPGDGGDGFAPGEGVGAVLLKPLPAALVDGDAIYGVILSTASNHDGRAQGYGLPNAEVQAALVREALDRAGVSARTISYLEAHGAGTVLGDPIEITALSRAFGIEEQQFCALGSVKSNIGHLESAAGIAGLAKTLLQMKHRTLAPTLHANYLNPNIQFKESPFFVQRERVAWQRPQVGDAPIPLRAGVSAFGEGGTNVHVILEGPPEGLKLPPRKGPQIIALSAHTPETLREMVENMRRFVLRRMVRTWEGAPLDLANLAFTLQVGRMAMATRFATVVGSLAELEEKLRLFLQNPPEPRHEEDGDNPQYLDDPDLASRFSEDFHPMSMFRSGQLQRLADLWCDGVDIPWHSFYRHGERRRIHLPTYPFSRRRFWYQPPSDQPVETPAGTDTEPTDTEVVSQELGFFTKALVPAPTGREFSGMSLKGRFLLHTQNGIPESVMSDLMGLPDVTWTVVRKRVSGEERNPNATYLDFYDADTLQPNLENLNDLQGIIDVSDLQNDGNPAIPWGKIKFWRELLRRIGPRAFCLIHLTNGRNAITRAEASQAHFTSGPSITAGFVRMLAQEERHLKATTVDVDRLDDLVAVLRREIGTANADSEICYAGQLRLKPRFLARQEPTAEAIKLDPDKAYVISGGTGALGFALADHLVARGARRLVLMGIHPLPPRDFWQNLAERGEEPSRTKIRKLMDFEARGIKIKTYTGPLHEFDRLRLFFHQVRKDLGELDGVFHNAGPRERMAPFREKEIAELREAVEPRVTGLLALRQILDEEPFRRQVPRFFISFGSASLAAPDLASGWSGLFAADLFLDDFAAWQQQIRNGHDQGGIRFQHVGWGCWDLNPAAVQQVAVKRALGPMPTGKAVAALDQILGEGCTSLLALAPTRQFREAVESESGRWVSMQTRHMTTKIAKLVACLDDGGKATASAESLLEITGQVERFAVRLLFEALVAMGAPMRRGQRITADDLAHTLGIPRQRLSLLQDWLEVLQDAGLLNPKGKAFEVPDQAETMLLLLPTVESLLREHPDQAPHLEALRNAAEGLPSMLKTEPVRTHATLSWFGGRDTVLPADARDHGDLADLLHDQLEGVLKRLIASMDAADEKLRVLEIGARTTTRAVQLLDGLREHSDRLTYHWTRASSREVRQAADLLSDQYSFVRFAVLDLAVDPAKQGLEPGSFDLILARHELHGFRDLAATLQRIKHLLKRDGMLLFQEETRLRPSHRVLQSLAGRDSQAHQDNLRLPHASLLNVSRWRALLEACGFHHIASSTLAGNGSESGKAQGETAAAAQPGPTEYAVFSGFSDGAYWCDPSGFASQAHVRDGGKTETTLEVSEDEIDTVSDEPRVFFFSPFWQSQPLAHKTIKHLGPLLVMDHQDEQTTALRKEYPESVFLVRTGPSFRRLSDFVYRINPGREEDYHRLIHELGERGIVPGAVLHFWHFRMEDGERQIFHHPVQGEPYLQTQMESGLYSVFNFCRAWIRVLGNRRLRFLYIQGGSQARPQHEMLLGFMRSISHEYPNLSFKLVQRRGILSHNLSWIPNLLHELGDAGAEPIQVRFSDGRRQALLLQEVEPPGADVAREYPRKGGTYLVTGALGALGYPIAAFLAAKYRARLVLTGRKPMNELIEERIASLQIAGAEVLYHPADLSKAAEVEALVASAREQFGPIQGIVHAASCMESKPFADLMVKDVQKVLAPKLHGALHLDLFTREDPLDFFLLISSAAAWFGAAQLAAFAGANTFLDAFAAFRNGLGGERPGRTVSLCWPLWGELTPEAVSAEVPDPSLPEAVGQAIFEDCLALRRSRVLALYGNPSLVRGFARFESENGDDMALPDSIKPGDLATFLRHLIGEEDRENAKSKSGLATLDRRTEQSMRNNLAEDLNTTLRDLLREHRTVKEVTDFIESNEKGFLKRLLQSHQKPEPAPAEPSEATEAPVEAAPVTGIAIIGLSANYPDAPNLDRFWSNLSKGDSAIATIPADRWDHHKLEREQRVTCHWGGFLDRVHHFDHELFGIERAEAERMDVGERLLLQASWALLEDAGYTRNTLDGFKREIGVFVAGTHDPHPDETGFGHSLWLIADRISSYFDLHGPSMPVDTGSSSSLTALHLAKESLRRGECRAAIVAGINLYLHPERYRGLSALGLLSQDGKTHSFCMGGKGFVPGEGVGALLLKPAAEALEDGDHIYAIIKGTSVSHRGRGGTYITPSLEAQAEVVGKVLEQAKVEPTTISSIEAQGFGAHLGDAVEVAGLARAFGHRRGESQYCALSSLKPNIGHLEAASGIAALTKMALQLHRERLLPNRSEGVPNPELDLRHTPFYIQTEPQHWPQLAVGGAAQPRRGLVTAAGAGGANACAVLEEYPGGKISVPEDTSRQGNAQLILLSARTPEQLRLRADRLVTFLEDRDRQSLPRLQDIAHTLQVGREHFEHRLALLIDTTQHLVTQLTAFLKDRENQVQVGQRGGERVFGLSMQDRAYLKGLADGGHLGQLAALWLQGAEVDWRILQSPGRLVSLPTYPFHGEEIVQVSDEVHAETKLTPSLGHGPTRRDLTKVDTLYRMLETLAEGRTGPHAVDSLNLFQEKTEEPGTTT</sequence>
<dbReference type="Pfam" id="PF21394">
    <property type="entry name" value="Beta-ketacyl_N"/>
    <property type="match status" value="1"/>
</dbReference>
<keyword evidence="11" id="KW-1185">Reference proteome</keyword>